<comment type="caution">
    <text evidence="1">The sequence shown here is derived from an EMBL/GenBank/DDBJ whole genome shotgun (WGS) entry which is preliminary data.</text>
</comment>
<dbReference type="SUPFAM" id="SSF48613">
    <property type="entry name" value="Heme oxygenase-like"/>
    <property type="match status" value="1"/>
</dbReference>
<name>A0AAW7K353_9GAMM</name>
<gene>
    <name evidence="1" type="ORF">QVN42_05135</name>
</gene>
<dbReference type="Gene3D" id="1.20.910.10">
    <property type="entry name" value="Heme oxygenase-like"/>
    <property type="match status" value="1"/>
</dbReference>
<evidence type="ECO:0000313" key="1">
    <source>
        <dbReference type="EMBL" id="MDN0086787.1"/>
    </source>
</evidence>
<sequence>MEGTNKPLLLPNTVILDKTASRAGVTLTIADLNQWDNFKRLLECCDGTQTTPQIATHLSLDITTVNHTLASLESAGFIWCLPAYQAIPTPLFLAEFNRWLPIWVHKMYDQQIWQDLYDGKESASVLIGWAQENMHYTRSVMSHMPRAIHYADDQIGHDVQFRHLSEEWDHYRLFMAACHDVGIDQAQLDQSPPLASTTSITRFMGNVAQMGTLVYNACEALLEATTQNGQSVIDFYQTAGDRLELPQAFTDKLIHHLMADQKFEHIDIFEHLLEGHPTLPAQKVTQIFTSCHRLANWFEIWHDDIYQHYHSLPLSGTHCVSTSSDQLSGAHYASSTI</sequence>
<proteinExistence type="predicted"/>
<dbReference type="AlphaFoldDB" id="A0AAW7K353"/>
<evidence type="ECO:0000313" key="2">
    <source>
        <dbReference type="Proteomes" id="UP001167864"/>
    </source>
</evidence>
<reference evidence="1" key="1">
    <citation type="submission" date="2023-06" db="EMBL/GenBank/DDBJ databases">
        <authorList>
            <person name="Polev D.E."/>
            <person name="Saitova A.T."/>
            <person name="Bogumilchik E.A."/>
            <person name="Kokorina G.I."/>
            <person name="Voskresenskaia E.A."/>
        </authorList>
    </citation>
    <scope>NUCLEOTIDE SEQUENCE</scope>
    <source>
        <strain evidence="1">2145 StPb PI</strain>
    </source>
</reference>
<dbReference type="Proteomes" id="UP001167864">
    <property type="component" value="Unassembled WGS sequence"/>
</dbReference>
<dbReference type="EMBL" id="JAUEHU010000004">
    <property type="protein sequence ID" value="MDN0086787.1"/>
    <property type="molecule type" value="Genomic_DNA"/>
</dbReference>
<dbReference type="InterPro" id="IPR016084">
    <property type="entry name" value="Haem_Oase-like_multi-hlx"/>
</dbReference>
<accession>A0AAW7K353</accession>
<protein>
    <submittedName>
        <fullName evidence="1">MarR family transcriptional regulator</fullName>
    </submittedName>
</protein>
<organism evidence="1 2">
    <name type="scientific">Yersinia nurmii</name>
    <dbReference type="NCBI Taxonomy" id="685706"/>
    <lineage>
        <taxon>Bacteria</taxon>
        <taxon>Pseudomonadati</taxon>
        <taxon>Pseudomonadota</taxon>
        <taxon>Gammaproteobacteria</taxon>
        <taxon>Enterobacterales</taxon>
        <taxon>Yersiniaceae</taxon>
        <taxon>Yersinia</taxon>
    </lineage>
</organism>
<dbReference type="RefSeq" id="WP_289817702.1">
    <property type="nucleotide sequence ID" value="NZ_JAUEHU010000004.1"/>
</dbReference>